<keyword evidence="2" id="KW-1185">Reference proteome</keyword>
<accession>A0A3G9J7N8</accession>
<proteinExistence type="predicted"/>
<reference evidence="1 2" key="1">
    <citation type="submission" date="2018-11" db="EMBL/GenBank/DDBJ databases">
        <title>Complete genome sequence of Paenibacillus baekrokdamisoli strain KCTC 33723.</title>
        <authorList>
            <person name="Kang S.W."/>
            <person name="Lee K.C."/>
            <person name="Kim K.K."/>
            <person name="Kim J.S."/>
            <person name="Kim D.S."/>
            <person name="Ko S.H."/>
            <person name="Yang S.H."/>
            <person name="Lee J.S."/>
        </authorList>
    </citation>
    <scope>NUCLEOTIDE SEQUENCE [LARGE SCALE GENOMIC DNA]</scope>
    <source>
        <strain evidence="1 2">KCTC 33723</strain>
    </source>
</reference>
<gene>
    <name evidence="1" type="ORF">Back11_56900</name>
</gene>
<dbReference type="Proteomes" id="UP000275368">
    <property type="component" value="Chromosome"/>
</dbReference>
<sequence>MNSIIVRPIPIQLYLILVKINVEIKMFKSFIAIIRHAEEKAIYLPPAPGNLHREPTTRKGQAVISG</sequence>
<protein>
    <submittedName>
        <fullName evidence="1">Uncharacterized protein</fullName>
    </submittedName>
</protein>
<name>A0A3G9J7N8_9BACL</name>
<evidence type="ECO:0000313" key="2">
    <source>
        <dbReference type="Proteomes" id="UP000275368"/>
    </source>
</evidence>
<dbReference type="KEGG" id="pbk:Back11_56900"/>
<organism evidence="1 2">
    <name type="scientific">Paenibacillus baekrokdamisoli</name>
    <dbReference type="NCBI Taxonomy" id="1712516"/>
    <lineage>
        <taxon>Bacteria</taxon>
        <taxon>Bacillati</taxon>
        <taxon>Bacillota</taxon>
        <taxon>Bacilli</taxon>
        <taxon>Bacillales</taxon>
        <taxon>Paenibacillaceae</taxon>
        <taxon>Paenibacillus</taxon>
    </lineage>
</organism>
<dbReference type="AlphaFoldDB" id="A0A3G9J7N8"/>
<dbReference type="EMBL" id="AP019308">
    <property type="protein sequence ID" value="BBH24345.1"/>
    <property type="molecule type" value="Genomic_DNA"/>
</dbReference>
<evidence type="ECO:0000313" key="1">
    <source>
        <dbReference type="EMBL" id="BBH24345.1"/>
    </source>
</evidence>